<accession>A0A1I3SBA5</accession>
<feature type="domain" description="HMA" evidence="2">
    <location>
        <begin position="27"/>
        <end position="94"/>
    </location>
</feature>
<feature type="signal peptide" evidence="1">
    <location>
        <begin position="1"/>
        <end position="24"/>
    </location>
</feature>
<dbReference type="EMBL" id="FORU01000010">
    <property type="protein sequence ID" value="SFJ55680.1"/>
    <property type="molecule type" value="Genomic_DNA"/>
</dbReference>
<dbReference type="RefSeq" id="WP_090679467.1">
    <property type="nucleotide sequence ID" value="NZ_FORU01000010.1"/>
</dbReference>
<reference evidence="4" key="1">
    <citation type="submission" date="2016-10" db="EMBL/GenBank/DDBJ databases">
        <authorList>
            <person name="Varghese N."/>
            <person name="Submissions S."/>
        </authorList>
    </citation>
    <scope>NUCLEOTIDE SEQUENCE [LARGE SCALE GENOMIC DNA]</scope>
    <source>
        <strain evidence="4">DSM 26542</strain>
    </source>
</reference>
<keyword evidence="1" id="KW-0732">Signal</keyword>
<dbReference type="InterPro" id="IPR036163">
    <property type="entry name" value="HMA_dom_sf"/>
</dbReference>
<evidence type="ECO:0000313" key="3">
    <source>
        <dbReference type="EMBL" id="SFJ55680.1"/>
    </source>
</evidence>
<dbReference type="CDD" id="cd00371">
    <property type="entry name" value="HMA"/>
    <property type="match status" value="1"/>
</dbReference>
<protein>
    <submittedName>
        <fullName evidence="3">Copper chaperone CopZ</fullName>
    </submittedName>
</protein>
<dbReference type="Pfam" id="PF00403">
    <property type="entry name" value="HMA"/>
    <property type="match status" value="1"/>
</dbReference>
<dbReference type="Proteomes" id="UP000243887">
    <property type="component" value="Unassembled WGS sequence"/>
</dbReference>
<dbReference type="InterPro" id="IPR006121">
    <property type="entry name" value="HMA_dom"/>
</dbReference>
<dbReference type="SUPFAM" id="SSF55008">
    <property type="entry name" value="HMA, heavy metal-associated domain"/>
    <property type="match status" value="1"/>
</dbReference>
<dbReference type="PROSITE" id="PS50846">
    <property type="entry name" value="HMA_2"/>
    <property type="match status" value="1"/>
</dbReference>
<dbReference type="OrthoDB" id="667084at2"/>
<sequence>MKTFNIKLFVLTLTTLFAGLTASAQISKAEIIATGLTCSMCSNAINKQLEAMPIVDHITTDLNTNTFSVFFKPEVAVQPNTLKDAVEKAGFFVGSMVLTVQVDSDKISETGFNLDNNSYIVLDKKGTETGEAKYRVLDKGFVTQKEFKKLSKTHSKTASFKEGSKNNYHVQAI</sequence>
<evidence type="ECO:0000313" key="4">
    <source>
        <dbReference type="Proteomes" id="UP000243887"/>
    </source>
</evidence>
<dbReference type="AlphaFoldDB" id="A0A1I3SBA5"/>
<keyword evidence="4" id="KW-1185">Reference proteome</keyword>
<feature type="chain" id="PRO_5017418391" evidence="1">
    <location>
        <begin position="25"/>
        <end position="173"/>
    </location>
</feature>
<proteinExistence type="predicted"/>
<dbReference type="STRING" id="1150112.SAMN04487893_1107"/>
<name>A0A1I3SBA5_9FLAO</name>
<evidence type="ECO:0000259" key="2">
    <source>
        <dbReference type="PROSITE" id="PS50846"/>
    </source>
</evidence>
<gene>
    <name evidence="3" type="ORF">SAMN04487893_1107</name>
</gene>
<organism evidence="3 4">
    <name type="scientific">Myroides guanonis</name>
    <dbReference type="NCBI Taxonomy" id="1150112"/>
    <lineage>
        <taxon>Bacteria</taxon>
        <taxon>Pseudomonadati</taxon>
        <taxon>Bacteroidota</taxon>
        <taxon>Flavobacteriia</taxon>
        <taxon>Flavobacteriales</taxon>
        <taxon>Flavobacteriaceae</taxon>
        <taxon>Myroides</taxon>
    </lineage>
</organism>
<dbReference type="GO" id="GO:0046872">
    <property type="term" value="F:metal ion binding"/>
    <property type="evidence" value="ECO:0007669"/>
    <property type="project" value="InterPro"/>
</dbReference>
<dbReference type="Gene3D" id="3.30.70.100">
    <property type="match status" value="1"/>
</dbReference>
<evidence type="ECO:0000256" key="1">
    <source>
        <dbReference type="SAM" id="SignalP"/>
    </source>
</evidence>